<evidence type="ECO:0000313" key="1">
    <source>
        <dbReference type="EMBL" id="KKL59263.1"/>
    </source>
</evidence>
<dbReference type="InterPro" id="IPR053842">
    <property type="entry name" value="NikA-like"/>
</dbReference>
<gene>
    <name evidence="1" type="ORF">LCGC14_2217110</name>
</gene>
<dbReference type="Pfam" id="PF21983">
    <property type="entry name" value="NikA-like"/>
    <property type="match status" value="1"/>
</dbReference>
<dbReference type="EMBL" id="LAZR01029545">
    <property type="protein sequence ID" value="KKL59263.1"/>
    <property type="molecule type" value="Genomic_DNA"/>
</dbReference>
<dbReference type="AlphaFoldDB" id="A0A0F9DC40"/>
<organism evidence="1">
    <name type="scientific">marine sediment metagenome</name>
    <dbReference type="NCBI Taxonomy" id="412755"/>
    <lineage>
        <taxon>unclassified sequences</taxon>
        <taxon>metagenomes</taxon>
        <taxon>ecological metagenomes</taxon>
    </lineage>
</organism>
<proteinExistence type="predicted"/>
<reference evidence="1" key="1">
    <citation type="journal article" date="2015" name="Nature">
        <title>Complex archaea that bridge the gap between prokaryotes and eukaryotes.</title>
        <authorList>
            <person name="Spang A."/>
            <person name="Saw J.H."/>
            <person name="Jorgensen S.L."/>
            <person name="Zaremba-Niedzwiedzka K."/>
            <person name="Martijn J."/>
            <person name="Lind A.E."/>
            <person name="van Eijk R."/>
            <person name="Schleper C."/>
            <person name="Guy L."/>
            <person name="Ettema T.J."/>
        </authorList>
    </citation>
    <scope>NUCLEOTIDE SEQUENCE</scope>
</reference>
<comment type="caution">
    <text evidence="1">The sequence shown here is derived from an EMBL/GenBank/DDBJ whole genome shotgun (WGS) entry which is preliminary data.</text>
</comment>
<sequence length="71" mass="8447">MPDTRTRYIGARFTEKEKENIQEIAKKTNQTISELFREAIFSHINFLRNNHGNLEKIEMWVVKQDADNLSH</sequence>
<protein>
    <submittedName>
        <fullName evidence="1">Uncharacterized protein</fullName>
    </submittedName>
</protein>
<accession>A0A0F9DC40</accession>
<name>A0A0F9DC40_9ZZZZ</name>